<proteinExistence type="predicted"/>
<evidence type="ECO:0000313" key="3">
    <source>
        <dbReference type="Proteomes" id="UP000612282"/>
    </source>
</evidence>
<dbReference type="Gene3D" id="2.60.120.10">
    <property type="entry name" value="Jelly Rolls"/>
    <property type="match status" value="1"/>
</dbReference>
<reference evidence="2 3" key="1">
    <citation type="submission" date="2021-01" db="EMBL/GenBank/DDBJ databases">
        <title>Whole genome shotgun sequence of Actinoplanes couchii NBRC 106145.</title>
        <authorList>
            <person name="Komaki H."/>
            <person name="Tamura T."/>
        </authorList>
    </citation>
    <scope>NUCLEOTIDE SEQUENCE [LARGE SCALE GENOMIC DNA]</scope>
    <source>
        <strain evidence="2 3">NBRC 106145</strain>
    </source>
</reference>
<dbReference type="InterPro" id="IPR013096">
    <property type="entry name" value="Cupin_2"/>
</dbReference>
<dbReference type="PANTHER" id="PTHR36440">
    <property type="entry name" value="PUTATIVE (AFU_ORTHOLOGUE AFUA_8G07350)-RELATED"/>
    <property type="match status" value="1"/>
</dbReference>
<gene>
    <name evidence="2" type="ORF">Aco03nite_086030</name>
</gene>
<dbReference type="InterPro" id="IPR014710">
    <property type="entry name" value="RmlC-like_jellyroll"/>
</dbReference>
<evidence type="ECO:0000259" key="1">
    <source>
        <dbReference type="Pfam" id="PF07883"/>
    </source>
</evidence>
<dbReference type="InterPro" id="IPR011051">
    <property type="entry name" value="RmlC_Cupin_sf"/>
</dbReference>
<sequence length="165" mass="17665">MPENLATTGVWIARAATAEHVQDGPTSELHLLADADHTGGALTINRAVLDTGSPGAPAHSHTRTTEAILVLNGSLDVLTGDRVATLTTGDLVVIQPGVVHAFAPTAGSAADMLAIYTPGQQRFEYYRLLERLYRGEATLDNLTAGADRYDNRYATSEVWQEHRNG</sequence>
<name>A0ABQ3XNY3_9ACTN</name>
<dbReference type="SUPFAM" id="SSF51182">
    <property type="entry name" value="RmlC-like cupins"/>
    <property type="match status" value="1"/>
</dbReference>
<feature type="domain" description="Cupin type-2" evidence="1">
    <location>
        <begin position="48"/>
        <end position="116"/>
    </location>
</feature>
<organism evidence="2 3">
    <name type="scientific">Actinoplanes couchii</name>
    <dbReference type="NCBI Taxonomy" id="403638"/>
    <lineage>
        <taxon>Bacteria</taxon>
        <taxon>Bacillati</taxon>
        <taxon>Actinomycetota</taxon>
        <taxon>Actinomycetes</taxon>
        <taxon>Micromonosporales</taxon>
        <taxon>Micromonosporaceae</taxon>
        <taxon>Actinoplanes</taxon>
    </lineage>
</organism>
<dbReference type="PANTHER" id="PTHR36440:SF1">
    <property type="entry name" value="PUTATIVE (AFU_ORTHOLOGUE AFUA_8G07350)-RELATED"/>
    <property type="match status" value="1"/>
</dbReference>
<dbReference type="Proteomes" id="UP000612282">
    <property type="component" value="Unassembled WGS sequence"/>
</dbReference>
<dbReference type="EMBL" id="BOMG01000105">
    <property type="protein sequence ID" value="GID60199.1"/>
    <property type="molecule type" value="Genomic_DNA"/>
</dbReference>
<evidence type="ECO:0000313" key="2">
    <source>
        <dbReference type="EMBL" id="GID60199.1"/>
    </source>
</evidence>
<accession>A0ABQ3XNY3</accession>
<dbReference type="Pfam" id="PF07883">
    <property type="entry name" value="Cupin_2"/>
    <property type="match status" value="1"/>
</dbReference>
<protein>
    <recommendedName>
        <fullName evidence="1">Cupin type-2 domain-containing protein</fullName>
    </recommendedName>
</protein>
<dbReference type="RefSeq" id="WP_203806998.1">
    <property type="nucleotide sequence ID" value="NZ_BAAAQE010000105.1"/>
</dbReference>
<keyword evidence="3" id="KW-1185">Reference proteome</keyword>
<comment type="caution">
    <text evidence="2">The sequence shown here is derived from an EMBL/GenBank/DDBJ whole genome shotgun (WGS) entry which is preliminary data.</text>
</comment>
<dbReference type="InterPro" id="IPR053146">
    <property type="entry name" value="QDO-like"/>
</dbReference>